<evidence type="ECO:0000256" key="1">
    <source>
        <dbReference type="ARBA" id="ARBA00022801"/>
    </source>
</evidence>
<evidence type="ECO:0000256" key="3">
    <source>
        <dbReference type="ARBA" id="ARBA00023098"/>
    </source>
</evidence>
<evidence type="ECO:0000256" key="2">
    <source>
        <dbReference type="ARBA" id="ARBA00022963"/>
    </source>
</evidence>
<reference evidence="6 7" key="1">
    <citation type="submission" date="2021-01" db="EMBL/GenBank/DDBJ databases">
        <title>Aequorivita sp. strain KX20305, a bacterium isolated from the sediment collected at a cold seep field in South China Sea.</title>
        <authorList>
            <person name="Zhang H."/>
            <person name="Li C."/>
        </authorList>
    </citation>
    <scope>NUCLEOTIDE SEQUENCE [LARGE SCALE GENOMIC DNA]</scope>
    <source>
        <strain evidence="6 7">KX20305</strain>
    </source>
</reference>
<dbReference type="CDD" id="cd07205">
    <property type="entry name" value="Pat_PNPLA6_PNPLA7_NTE1_like"/>
    <property type="match status" value="1"/>
</dbReference>
<feature type="domain" description="PNPLA" evidence="5">
    <location>
        <begin position="5"/>
        <end position="163"/>
    </location>
</feature>
<proteinExistence type="predicted"/>
<name>A0ABX7DQS7_9FLAO</name>
<feature type="active site" description="Nucleophile" evidence="4">
    <location>
        <position position="38"/>
    </location>
</feature>
<dbReference type="Proteomes" id="UP000629420">
    <property type="component" value="Chromosome"/>
</dbReference>
<evidence type="ECO:0000313" key="7">
    <source>
        <dbReference type="Proteomes" id="UP000629420"/>
    </source>
</evidence>
<feature type="short sequence motif" description="GXGXXG" evidence="4">
    <location>
        <begin position="9"/>
        <end position="14"/>
    </location>
</feature>
<keyword evidence="2 4" id="KW-0442">Lipid degradation</keyword>
<dbReference type="InterPro" id="IPR050301">
    <property type="entry name" value="NTE"/>
</dbReference>
<gene>
    <name evidence="6" type="ORF">JK629_12690</name>
</gene>
<feature type="short sequence motif" description="GXSXG" evidence="4">
    <location>
        <begin position="36"/>
        <end position="40"/>
    </location>
</feature>
<evidence type="ECO:0000313" key="6">
    <source>
        <dbReference type="EMBL" id="QQX76180.1"/>
    </source>
</evidence>
<protein>
    <submittedName>
        <fullName evidence="6">Patatin-like phospholipase family protein</fullName>
    </submittedName>
</protein>
<feature type="short sequence motif" description="DGA/G" evidence="4">
    <location>
        <begin position="150"/>
        <end position="152"/>
    </location>
</feature>
<dbReference type="SUPFAM" id="SSF52151">
    <property type="entry name" value="FabD/lysophospholipase-like"/>
    <property type="match status" value="1"/>
</dbReference>
<dbReference type="InterPro" id="IPR002641">
    <property type="entry name" value="PNPLA_dom"/>
</dbReference>
<dbReference type="Pfam" id="PF01734">
    <property type="entry name" value="Patatin"/>
    <property type="match status" value="1"/>
</dbReference>
<dbReference type="PANTHER" id="PTHR14226">
    <property type="entry name" value="NEUROPATHY TARGET ESTERASE/SWISS CHEESE D.MELANOGASTER"/>
    <property type="match status" value="1"/>
</dbReference>
<dbReference type="RefSeq" id="WP_202335990.1">
    <property type="nucleotide sequence ID" value="NZ_CP068439.1"/>
</dbReference>
<sequence length="254" mass="27841">MKVGLVLSGGGTRGVAHVGVLKALEEENITITHIAGASAGAIVGALYANGTSWQEILSFFKRVSIFHIKRYARRKPGFIDSSKFYDDFLPYFEQDDFLTLQKHLYITATNLVTGKEMVFKSGNLIPSILASSAFPGIFTPVTINGALYIDGGVLNNFPVGSIETVCDTLIGSYVNRLEDITVESLQSSYQVANRAYQISLDNQSVSKLSKCDVLIAPPTISRFGIFDWRNMDTIFEIGYNEAVSKLQKLGFKGT</sequence>
<accession>A0ABX7DQS7</accession>
<keyword evidence="7" id="KW-1185">Reference proteome</keyword>
<evidence type="ECO:0000259" key="5">
    <source>
        <dbReference type="PROSITE" id="PS51635"/>
    </source>
</evidence>
<keyword evidence="3 4" id="KW-0443">Lipid metabolism</keyword>
<dbReference type="InterPro" id="IPR016035">
    <property type="entry name" value="Acyl_Trfase/lysoPLipase"/>
</dbReference>
<dbReference type="PROSITE" id="PS51635">
    <property type="entry name" value="PNPLA"/>
    <property type="match status" value="1"/>
</dbReference>
<dbReference type="PANTHER" id="PTHR14226:SF29">
    <property type="entry name" value="NEUROPATHY TARGET ESTERASE SWS"/>
    <property type="match status" value="1"/>
</dbReference>
<dbReference type="EMBL" id="CP068439">
    <property type="protein sequence ID" value="QQX76180.1"/>
    <property type="molecule type" value="Genomic_DNA"/>
</dbReference>
<evidence type="ECO:0000256" key="4">
    <source>
        <dbReference type="PROSITE-ProRule" id="PRU01161"/>
    </source>
</evidence>
<organism evidence="6 7">
    <name type="scientific">Aequorivita iocasae</name>
    <dbReference type="NCBI Taxonomy" id="2803865"/>
    <lineage>
        <taxon>Bacteria</taxon>
        <taxon>Pseudomonadati</taxon>
        <taxon>Bacteroidota</taxon>
        <taxon>Flavobacteriia</taxon>
        <taxon>Flavobacteriales</taxon>
        <taxon>Flavobacteriaceae</taxon>
        <taxon>Aequorivita</taxon>
    </lineage>
</organism>
<keyword evidence="1 4" id="KW-0378">Hydrolase</keyword>
<dbReference type="Gene3D" id="3.40.1090.10">
    <property type="entry name" value="Cytosolic phospholipase A2 catalytic domain"/>
    <property type="match status" value="2"/>
</dbReference>
<feature type="active site" description="Proton acceptor" evidence="4">
    <location>
        <position position="150"/>
    </location>
</feature>